<protein>
    <submittedName>
        <fullName evidence="3">Oxidoreductase family, C-terminal alpha/beta domain</fullName>
    </submittedName>
</protein>
<evidence type="ECO:0000313" key="4">
    <source>
        <dbReference type="Proteomes" id="UP000183766"/>
    </source>
</evidence>
<evidence type="ECO:0000259" key="1">
    <source>
        <dbReference type="Pfam" id="PF01408"/>
    </source>
</evidence>
<gene>
    <name evidence="3" type="ORF">SAMN05216250_11757</name>
</gene>
<dbReference type="RefSeq" id="WP_243636450.1">
    <property type="nucleotide sequence ID" value="NZ_FOUM01000017.1"/>
</dbReference>
<name>A0A1I4VNS8_9BACE</name>
<accession>A0A1I4VNS8</accession>
<reference evidence="3 4" key="1">
    <citation type="submission" date="2016-10" db="EMBL/GenBank/DDBJ databases">
        <authorList>
            <person name="de Groot N.N."/>
        </authorList>
    </citation>
    <scope>NUCLEOTIDE SEQUENCE [LARGE SCALE GENOMIC DNA]</scope>
    <source>
        <strain evidence="3 4">NLAE-zl-C202</strain>
    </source>
</reference>
<dbReference type="PANTHER" id="PTHR43377">
    <property type="entry name" value="BILIVERDIN REDUCTASE A"/>
    <property type="match status" value="1"/>
</dbReference>
<dbReference type="Proteomes" id="UP000183766">
    <property type="component" value="Unassembled WGS sequence"/>
</dbReference>
<evidence type="ECO:0000259" key="2">
    <source>
        <dbReference type="Pfam" id="PF02894"/>
    </source>
</evidence>
<dbReference type="Gene3D" id="3.30.360.10">
    <property type="entry name" value="Dihydrodipicolinate Reductase, domain 2"/>
    <property type="match status" value="1"/>
</dbReference>
<dbReference type="Pfam" id="PF01408">
    <property type="entry name" value="GFO_IDH_MocA"/>
    <property type="match status" value="1"/>
</dbReference>
<dbReference type="SUPFAM" id="SSF55347">
    <property type="entry name" value="Glyceraldehyde-3-phosphate dehydrogenase-like, C-terminal domain"/>
    <property type="match status" value="1"/>
</dbReference>
<dbReference type="SUPFAM" id="SSF51735">
    <property type="entry name" value="NAD(P)-binding Rossmann-fold domains"/>
    <property type="match status" value="1"/>
</dbReference>
<organism evidence="3 4">
    <name type="scientific">Bacteroides xylanisolvens</name>
    <dbReference type="NCBI Taxonomy" id="371601"/>
    <lineage>
        <taxon>Bacteria</taxon>
        <taxon>Pseudomonadati</taxon>
        <taxon>Bacteroidota</taxon>
        <taxon>Bacteroidia</taxon>
        <taxon>Bacteroidales</taxon>
        <taxon>Bacteroidaceae</taxon>
        <taxon>Bacteroides</taxon>
    </lineage>
</organism>
<feature type="domain" description="Gfo/Idh/MocA-like oxidoreductase C-terminal" evidence="2">
    <location>
        <begin position="196"/>
        <end position="413"/>
    </location>
</feature>
<sequence>MNRAEFLRIMGAGAAAAAMSNFTSVSQAMESLQQKKKQNNGLIEELSSTLESQEAVVDKPITAIVIGAGARGRTYASYSEHFSKSLKIVGVADINKERKLHLKNKYNLSDEHCFNDWSEVFSIPKFADAVIIATPDNLHYHPCLKALEAGYDVLLEKPVAQSVKECTDILKYAKKYNRIVGICHVLRYAPYFMAMKKVLDAGMIGDIVSIQHMECIRFHHMAHSYVRGNWKSARETTPIVIAKSCHDMDMMRWLVNKPCKSLSSYGGLTLFKRENAPAGSTERCLDCAVEAECPYSAKRIYLKDRRYLYVFDIPDNERNDKKYASLIMDKLRTTDYGRCVFRCNNDQCDHFVTSMEFEGNITGAFSMEAFTATGGRLTCIMGTKGWLKGDMKKFEVTDFLTNKHSVWNQDISSLPGYEGHAGGDFGIVKDFVLAVANQDASYLTSSIDLSIESHVMGFEAEHSRVLKKRIEL</sequence>
<dbReference type="InterPro" id="IPR004104">
    <property type="entry name" value="Gfo/Idh/MocA-like_OxRdtase_C"/>
</dbReference>
<feature type="domain" description="Gfo/Idh/MocA-like oxidoreductase N-terminal" evidence="1">
    <location>
        <begin position="63"/>
        <end position="182"/>
    </location>
</feature>
<dbReference type="InterPro" id="IPR051450">
    <property type="entry name" value="Gfo/Idh/MocA_Oxidoreductases"/>
</dbReference>
<dbReference type="InterPro" id="IPR000683">
    <property type="entry name" value="Gfo/Idh/MocA-like_OxRdtase_N"/>
</dbReference>
<dbReference type="Pfam" id="PF02894">
    <property type="entry name" value="GFO_IDH_MocA_C"/>
    <property type="match status" value="1"/>
</dbReference>
<dbReference type="EMBL" id="FOUM01000017">
    <property type="protein sequence ID" value="SFN02908.1"/>
    <property type="molecule type" value="Genomic_DNA"/>
</dbReference>
<dbReference type="PANTHER" id="PTHR43377:SF2">
    <property type="entry name" value="BINDING ROSSMANN FOLD OXIDOREDUCTASE, PUTATIVE (AFU_ORTHOLOGUE AFUA_4G00560)-RELATED"/>
    <property type="match status" value="1"/>
</dbReference>
<proteinExistence type="predicted"/>
<dbReference type="Gene3D" id="3.40.50.720">
    <property type="entry name" value="NAD(P)-binding Rossmann-like Domain"/>
    <property type="match status" value="1"/>
</dbReference>
<dbReference type="InterPro" id="IPR036291">
    <property type="entry name" value="NAD(P)-bd_dom_sf"/>
</dbReference>
<dbReference type="AlphaFoldDB" id="A0A1I4VNS8"/>
<evidence type="ECO:0000313" key="3">
    <source>
        <dbReference type="EMBL" id="SFN02908.1"/>
    </source>
</evidence>
<dbReference type="GO" id="GO:0000166">
    <property type="term" value="F:nucleotide binding"/>
    <property type="evidence" value="ECO:0007669"/>
    <property type="project" value="InterPro"/>
</dbReference>